<keyword evidence="2" id="KW-1185">Reference proteome</keyword>
<gene>
    <name evidence="1" type="ORF">NP493_710g01052</name>
</gene>
<dbReference type="Proteomes" id="UP001209878">
    <property type="component" value="Unassembled WGS sequence"/>
</dbReference>
<dbReference type="EMBL" id="JAODUO010000712">
    <property type="protein sequence ID" value="KAK2175708.1"/>
    <property type="molecule type" value="Genomic_DNA"/>
</dbReference>
<evidence type="ECO:0000313" key="1">
    <source>
        <dbReference type="EMBL" id="KAK2175708.1"/>
    </source>
</evidence>
<sequence length="97" mass="11448">MTMNDYCSNYRKVKRCRSSFADNCTDIVKKEYAGVDEKMTLICKNNGAEYAKHIDCMQSIKRKRAELGCYRAYKSGEAHLFEMTTNSWSEWRDKYCQ</sequence>
<dbReference type="AlphaFoldDB" id="A0AAD9KS45"/>
<protein>
    <submittedName>
        <fullName evidence="1">Uncharacterized protein</fullName>
    </submittedName>
</protein>
<evidence type="ECO:0000313" key="2">
    <source>
        <dbReference type="Proteomes" id="UP001209878"/>
    </source>
</evidence>
<organism evidence="1 2">
    <name type="scientific">Ridgeia piscesae</name>
    <name type="common">Tubeworm</name>
    <dbReference type="NCBI Taxonomy" id="27915"/>
    <lineage>
        <taxon>Eukaryota</taxon>
        <taxon>Metazoa</taxon>
        <taxon>Spiralia</taxon>
        <taxon>Lophotrochozoa</taxon>
        <taxon>Annelida</taxon>
        <taxon>Polychaeta</taxon>
        <taxon>Sedentaria</taxon>
        <taxon>Canalipalpata</taxon>
        <taxon>Sabellida</taxon>
        <taxon>Siboglinidae</taxon>
        <taxon>Ridgeia</taxon>
    </lineage>
</organism>
<proteinExistence type="predicted"/>
<name>A0AAD9KS45_RIDPI</name>
<reference evidence="1" key="1">
    <citation type="journal article" date="2023" name="Mol. Biol. Evol.">
        <title>Third-Generation Sequencing Reveals the Adaptive Role of the Epigenome in Three Deep-Sea Polychaetes.</title>
        <authorList>
            <person name="Perez M."/>
            <person name="Aroh O."/>
            <person name="Sun Y."/>
            <person name="Lan Y."/>
            <person name="Juniper S.K."/>
            <person name="Young C.R."/>
            <person name="Angers B."/>
            <person name="Qian P.Y."/>
        </authorList>
    </citation>
    <scope>NUCLEOTIDE SEQUENCE</scope>
    <source>
        <strain evidence="1">R07B-5</strain>
    </source>
</reference>
<accession>A0AAD9KS45</accession>
<comment type="caution">
    <text evidence="1">The sequence shown here is derived from an EMBL/GenBank/DDBJ whole genome shotgun (WGS) entry which is preliminary data.</text>
</comment>